<feature type="region of interest" description="Disordered" evidence="1">
    <location>
        <begin position="1"/>
        <end position="25"/>
    </location>
</feature>
<dbReference type="Pfam" id="PF06698">
    <property type="entry name" value="DUF1192"/>
    <property type="match status" value="1"/>
</dbReference>
<dbReference type="Proteomes" id="UP001631957">
    <property type="component" value="Unassembled WGS sequence"/>
</dbReference>
<dbReference type="InterPro" id="IPR009579">
    <property type="entry name" value="DUF1192"/>
</dbReference>
<dbReference type="RefSeq" id="WP_409135052.1">
    <property type="nucleotide sequence ID" value="NZ_JBJVNI010000389.1"/>
</dbReference>
<gene>
    <name evidence="2" type="ORF">ACKI18_48190</name>
</gene>
<organism evidence="2 3">
    <name type="scientific">Streptomyces niveiscabiei</name>
    <dbReference type="NCBI Taxonomy" id="164115"/>
    <lineage>
        <taxon>Bacteria</taxon>
        <taxon>Bacillati</taxon>
        <taxon>Actinomycetota</taxon>
        <taxon>Actinomycetes</taxon>
        <taxon>Kitasatosporales</taxon>
        <taxon>Streptomycetaceae</taxon>
        <taxon>Streptomyces</taxon>
    </lineage>
</organism>
<reference evidence="2 3" key="1">
    <citation type="submission" date="2024-12" db="EMBL/GenBank/DDBJ databases">
        <title>Forecasting of Potato common scab and diversities of Pathogenic streptomyces spp. in china.</title>
        <authorList>
            <person name="Handique U."/>
            <person name="Wu J."/>
        </authorList>
    </citation>
    <scope>NUCLEOTIDE SEQUENCE [LARGE SCALE GENOMIC DNA]</scope>
    <source>
        <strain evidence="2 3">ZRIMU1530</strain>
    </source>
</reference>
<dbReference type="EMBL" id="JBJVNI010000389">
    <property type="protein sequence ID" value="MFM9616265.1"/>
    <property type="molecule type" value="Genomic_DNA"/>
</dbReference>
<sequence>MRLKEALEKKTASRSAADSFFKAKA</sequence>
<comment type="caution">
    <text evidence="2">The sequence shown here is derived from an EMBL/GenBank/DDBJ whole genome shotgun (WGS) entry which is preliminary data.</text>
</comment>
<protein>
    <submittedName>
        <fullName evidence="2">DUF1192 family protein</fullName>
    </submittedName>
</protein>
<evidence type="ECO:0000313" key="3">
    <source>
        <dbReference type="Proteomes" id="UP001631957"/>
    </source>
</evidence>
<name>A0ABW9I7F2_9ACTN</name>
<evidence type="ECO:0000256" key="1">
    <source>
        <dbReference type="SAM" id="MobiDB-lite"/>
    </source>
</evidence>
<accession>A0ABW9I7F2</accession>
<keyword evidence="3" id="KW-1185">Reference proteome</keyword>
<feature type="compositionally biased region" description="Basic and acidic residues" evidence="1">
    <location>
        <begin position="1"/>
        <end position="11"/>
    </location>
</feature>
<evidence type="ECO:0000313" key="2">
    <source>
        <dbReference type="EMBL" id="MFM9616265.1"/>
    </source>
</evidence>
<proteinExistence type="predicted"/>